<reference evidence="1" key="1">
    <citation type="journal article" date="2015" name="Nature">
        <title>Complex archaea that bridge the gap between prokaryotes and eukaryotes.</title>
        <authorList>
            <person name="Spang A."/>
            <person name="Saw J.H."/>
            <person name="Jorgensen S.L."/>
            <person name="Zaremba-Niedzwiedzka K."/>
            <person name="Martijn J."/>
            <person name="Lind A.E."/>
            <person name="van Eijk R."/>
            <person name="Schleper C."/>
            <person name="Guy L."/>
            <person name="Ettema T.J."/>
        </authorList>
    </citation>
    <scope>NUCLEOTIDE SEQUENCE</scope>
</reference>
<feature type="non-terminal residue" evidence="1">
    <location>
        <position position="28"/>
    </location>
</feature>
<accession>A0A0F9C2J3</accession>
<protein>
    <submittedName>
        <fullName evidence="1">Uncharacterized protein</fullName>
    </submittedName>
</protein>
<dbReference type="AlphaFoldDB" id="A0A0F9C2J3"/>
<organism evidence="1">
    <name type="scientific">marine sediment metagenome</name>
    <dbReference type="NCBI Taxonomy" id="412755"/>
    <lineage>
        <taxon>unclassified sequences</taxon>
        <taxon>metagenomes</taxon>
        <taxon>ecological metagenomes</taxon>
    </lineage>
</organism>
<evidence type="ECO:0000313" key="1">
    <source>
        <dbReference type="EMBL" id="KKL28415.1"/>
    </source>
</evidence>
<proteinExistence type="predicted"/>
<gene>
    <name evidence="1" type="ORF">LCGC14_2375350</name>
</gene>
<sequence>MKLFVLWLFSSVYWGNHGGDIGPGWFNQ</sequence>
<comment type="caution">
    <text evidence="1">The sequence shown here is derived from an EMBL/GenBank/DDBJ whole genome shotgun (WGS) entry which is preliminary data.</text>
</comment>
<name>A0A0F9C2J3_9ZZZZ</name>
<dbReference type="EMBL" id="LAZR01035104">
    <property type="protein sequence ID" value="KKL28415.1"/>
    <property type="molecule type" value="Genomic_DNA"/>
</dbReference>